<proteinExistence type="predicted"/>
<keyword evidence="5 6" id="KW-0472">Membrane</keyword>
<organism evidence="7">
    <name type="scientific">mine drainage metagenome</name>
    <dbReference type="NCBI Taxonomy" id="410659"/>
    <lineage>
        <taxon>unclassified sequences</taxon>
        <taxon>metagenomes</taxon>
        <taxon>ecological metagenomes</taxon>
    </lineage>
</organism>
<dbReference type="PRINTS" id="PR00813">
    <property type="entry name" value="BCTERIALGSPG"/>
</dbReference>
<dbReference type="InterPro" id="IPR012902">
    <property type="entry name" value="N_methyl_site"/>
</dbReference>
<keyword evidence="3 6" id="KW-0812">Transmembrane</keyword>
<dbReference type="GO" id="GO:0016020">
    <property type="term" value="C:membrane"/>
    <property type="evidence" value="ECO:0007669"/>
    <property type="project" value="UniProtKB-SubCell"/>
</dbReference>
<gene>
    <name evidence="7" type="primary">xcpT_11</name>
    <name evidence="7" type="ORF">GALL_218130</name>
</gene>
<comment type="caution">
    <text evidence="7">The sequence shown here is derived from an EMBL/GenBank/DDBJ whole genome shotgun (WGS) entry which is preliminary data.</text>
</comment>
<comment type="subcellular location">
    <subcellularLocation>
        <location evidence="1">Membrane</location>
        <topology evidence="1">Single-pass membrane protein</topology>
    </subcellularLocation>
</comment>
<evidence type="ECO:0000313" key="7">
    <source>
        <dbReference type="EMBL" id="OIQ96184.1"/>
    </source>
</evidence>
<evidence type="ECO:0000256" key="5">
    <source>
        <dbReference type="ARBA" id="ARBA00023136"/>
    </source>
</evidence>
<dbReference type="Gene3D" id="3.30.700.10">
    <property type="entry name" value="Glycoprotein, Type 4 Pilin"/>
    <property type="match status" value="1"/>
</dbReference>
<dbReference type="PROSITE" id="PS00409">
    <property type="entry name" value="PROKAR_NTER_METHYL"/>
    <property type="match status" value="1"/>
</dbReference>
<name>A0A1J5RJ72_9ZZZZ</name>
<dbReference type="GO" id="GO:0015627">
    <property type="term" value="C:type II protein secretion system complex"/>
    <property type="evidence" value="ECO:0007669"/>
    <property type="project" value="InterPro"/>
</dbReference>
<dbReference type="SUPFAM" id="SSF54523">
    <property type="entry name" value="Pili subunits"/>
    <property type="match status" value="1"/>
</dbReference>
<dbReference type="InterPro" id="IPR045584">
    <property type="entry name" value="Pilin-like"/>
</dbReference>
<evidence type="ECO:0000256" key="2">
    <source>
        <dbReference type="ARBA" id="ARBA00022481"/>
    </source>
</evidence>
<evidence type="ECO:0000256" key="3">
    <source>
        <dbReference type="ARBA" id="ARBA00022692"/>
    </source>
</evidence>
<dbReference type="GO" id="GO:0015628">
    <property type="term" value="P:protein secretion by the type II secretion system"/>
    <property type="evidence" value="ECO:0007669"/>
    <property type="project" value="InterPro"/>
</dbReference>
<feature type="transmembrane region" description="Helical" evidence="6">
    <location>
        <begin position="12"/>
        <end position="33"/>
    </location>
</feature>
<dbReference type="EMBL" id="MLJW01000153">
    <property type="protein sequence ID" value="OIQ96184.1"/>
    <property type="molecule type" value="Genomic_DNA"/>
</dbReference>
<reference evidence="7" key="1">
    <citation type="submission" date="2016-10" db="EMBL/GenBank/DDBJ databases">
        <title>Sequence of Gallionella enrichment culture.</title>
        <authorList>
            <person name="Poehlein A."/>
            <person name="Muehling M."/>
            <person name="Daniel R."/>
        </authorList>
    </citation>
    <scope>NUCLEOTIDE SEQUENCE</scope>
</reference>
<sequence>MHSTFLKPEQSGFTLVELLIVVIILAILAAIVIPQFSGASTDAKESALDADLSALRSAIELYKVQHGGNNPGSVATTGGTCAATKGTGASNSAQAWMDDLLMASDAAGNACSVSDATIFKYGPYLRKGVPPDPITGKGADVADIVPTSSGLPLAPAAATGGWAVDTASGQIVMNSNDLDSHGKAYSTH</sequence>
<dbReference type="PANTHER" id="PTHR30093:SF44">
    <property type="entry name" value="TYPE II SECRETION SYSTEM CORE PROTEIN G"/>
    <property type="match status" value="1"/>
</dbReference>
<dbReference type="AlphaFoldDB" id="A0A1J5RJ72"/>
<dbReference type="InterPro" id="IPR000983">
    <property type="entry name" value="Bac_GSPG_pilin"/>
</dbReference>
<dbReference type="PANTHER" id="PTHR30093">
    <property type="entry name" value="GENERAL SECRETION PATHWAY PROTEIN G"/>
    <property type="match status" value="1"/>
</dbReference>
<dbReference type="Pfam" id="PF07963">
    <property type="entry name" value="N_methyl"/>
    <property type="match status" value="1"/>
</dbReference>
<evidence type="ECO:0000256" key="1">
    <source>
        <dbReference type="ARBA" id="ARBA00004167"/>
    </source>
</evidence>
<evidence type="ECO:0000256" key="4">
    <source>
        <dbReference type="ARBA" id="ARBA00022989"/>
    </source>
</evidence>
<keyword evidence="4 6" id="KW-1133">Transmembrane helix</keyword>
<keyword evidence="2" id="KW-0488">Methylation</keyword>
<dbReference type="NCBIfam" id="TIGR02532">
    <property type="entry name" value="IV_pilin_GFxxxE"/>
    <property type="match status" value="1"/>
</dbReference>
<protein>
    <submittedName>
        <fullName evidence="7">Type II secretion system protein G</fullName>
    </submittedName>
</protein>
<accession>A0A1J5RJ72</accession>
<evidence type="ECO:0000256" key="6">
    <source>
        <dbReference type="SAM" id="Phobius"/>
    </source>
</evidence>